<dbReference type="PANTHER" id="PTHR43149:SF1">
    <property type="entry name" value="DELTA(3,5)-DELTA(2,4)-DIENOYL-COA ISOMERASE, MITOCHONDRIAL"/>
    <property type="match status" value="1"/>
</dbReference>
<keyword evidence="9" id="KW-1185">Reference proteome</keyword>
<evidence type="ECO:0000256" key="1">
    <source>
        <dbReference type="ARBA" id="ARBA00005005"/>
    </source>
</evidence>
<dbReference type="EMBL" id="JBHRSF010000044">
    <property type="protein sequence ID" value="MFC2995930.1"/>
    <property type="molecule type" value="Genomic_DNA"/>
</dbReference>
<accession>A0A371YR10</accession>
<dbReference type="GO" id="GO:0006635">
    <property type="term" value="P:fatty acid beta-oxidation"/>
    <property type="evidence" value="ECO:0007669"/>
    <property type="project" value="UniProtKB-UniPathway"/>
</dbReference>
<evidence type="ECO:0000313" key="8">
    <source>
        <dbReference type="Proteomes" id="UP000240957"/>
    </source>
</evidence>
<evidence type="ECO:0000313" key="7">
    <source>
        <dbReference type="EMBL" id="RFC83911.1"/>
    </source>
</evidence>
<dbReference type="InterPro" id="IPR045002">
    <property type="entry name" value="Ech1-like"/>
</dbReference>
<organism evidence="7 8">
    <name type="scientific">Acinetobacter sichuanensis</name>
    <dbReference type="NCBI Taxonomy" id="2136183"/>
    <lineage>
        <taxon>Bacteria</taxon>
        <taxon>Pseudomonadati</taxon>
        <taxon>Pseudomonadota</taxon>
        <taxon>Gammaproteobacteria</taxon>
        <taxon>Moraxellales</taxon>
        <taxon>Moraxellaceae</taxon>
        <taxon>Acinetobacter</taxon>
    </lineage>
</organism>
<dbReference type="Pfam" id="PF00378">
    <property type="entry name" value="ECH_1"/>
    <property type="match status" value="1"/>
</dbReference>
<dbReference type="PANTHER" id="PTHR43149">
    <property type="entry name" value="ENOYL-COA HYDRATASE"/>
    <property type="match status" value="1"/>
</dbReference>
<evidence type="ECO:0000256" key="3">
    <source>
        <dbReference type="ARBA" id="ARBA00022832"/>
    </source>
</evidence>
<dbReference type="OrthoDB" id="9777711at2"/>
<dbReference type="InterPro" id="IPR014748">
    <property type="entry name" value="Enoyl-CoA_hydra_C"/>
</dbReference>
<proteinExistence type="inferred from homology"/>
<reference evidence="9" key="3">
    <citation type="journal article" date="2019" name="Int. J. Syst. Evol. Microbiol.">
        <title>The Global Catalogue of Microorganisms (GCM) 10K type strain sequencing project: providing services to taxonomists for standard genome sequencing and annotation.</title>
        <authorList>
            <consortium name="The Broad Institute Genomics Platform"/>
            <consortium name="The Broad Institute Genome Sequencing Center for Infectious Disease"/>
            <person name="Wu L."/>
            <person name="Ma J."/>
        </authorList>
    </citation>
    <scope>NUCLEOTIDE SEQUENCE [LARGE SCALE GENOMIC DNA]</scope>
    <source>
        <strain evidence="9">KCTC 62575</strain>
    </source>
</reference>
<dbReference type="AlphaFoldDB" id="A0A371YR10"/>
<dbReference type="SUPFAM" id="SSF52096">
    <property type="entry name" value="ClpP/crotonase"/>
    <property type="match status" value="1"/>
</dbReference>
<comment type="caution">
    <text evidence="7">The sequence shown here is derived from an EMBL/GenBank/DDBJ whole genome shotgun (WGS) entry which is preliminary data.</text>
</comment>
<evidence type="ECO:0000313" key="9">
    <source>
        <dbReference type="Proteomes" id="UP001595455"/>
    </source>
</evidence>
<dbReference type="InterPro" id="IPR001753">
    <property type="entry name" value="Enoyl-CoA_hydra/iso"/>
</dbReference>
<evidence type="ECO:0000256" key="2">
    <source>
        <dbReference type="ARBA" id="ARBA00005254"/>
    </source>
</evidence>
<comment type="pathway">
    <text evidence="1">Lipid metabolism; fatty acid beta-oxidation.</text>
</comment>
<keyword evidence="4" id="KW-0443">Lipid metabolism</keyword>
<keyword evidence="3" id="KW-0276">Fatty acid metabolism</keyword>
<dbReference type="GO" id="GO:0016853">
    <property type="term" value="F:isomerase activity"/>
    <property type="evidence" value="ECO:0007669"/>
    <property type="project" value="UniProtKB-KW"/>
</dbReference>
<evidence type="ECO:0000313" key="6">
    <source>
        <dbReference type="EMBL" id="MFC2995930.1"/>
    </source>
</evidence>
<dbReference type="RefSeq" id="WP_107007898.1">
    <property type="nucleotide sequence ID" value="NZ_JBHRSF010000044.1"/>
</dbReference>
<dbReference type="Proteomes" id="UP000240957">
    <property type="component" value="Unassembled WGS sequence"/>
</dbReference>
<reference evidence="6" key="4">
    <citation type="submission" date="2024-09" db="EMBL/GenBank/DDBJ databases">
        <authorList>
            <person name="Sun Q."/>
            <person name="Mori K."/>
        </authorList>
    </citation>
    <scope>NUCLEOTIDE SEQUENCE</scope>
    <source>
        <strain evidence="6">KCTC 62575</strain>
    </source>
</reference>
<reference evidence="7 8" key="2">
    <citation type="submission" date="2018-08" db="EMBL/GenBank/DDBJ databases">
        <title>The draft genome of Acinetobacter sichuanensis strain WCHAc060041.</title>
        <authorList>
            <person name="Qin J."/>
            <person name="Feng Y."/>
            <person name="Zong Z."/>
        </authorList>
    </citation>
    <scope>NUCLEOTIDE SEQUENCE [LARGE SCALE GENOMIC DNA]</scope>
    <source>
        <strain evidence="7 8">WCHAc060041</strain>
    </source>
</reference>
<sequence length="277" mass="30332">MPNYECFEVSVADGIAHLQLARPKQVNSLTQAFWSEFPEALEELSRSGQVRAMVITAQGRVFCGGLDLNMFSDAQEFHAVSPVQREAMQAGLEKMQYAINALERVRFPVIAAVQGVCIGAGFDLIAACDFCLATENAEFRIEETNVGMMADLGILQRLQRLVPAGFARYLALTGDTLNAADAERLGLVIRLYSSAEQLVEGAFQMAKTIAQRPPIAVTGIKRAMLYSRDHGVYESLEHTVLLQSAFLNGQDILRSVQARMSGQAAQFDDLLPLGKTL</sequence>
<dbReference type="InterPro" id="IPR029045">
    <property type="entry name" value="ClpP/crotonase-like_dom_sf"/>
</dbReference>
<reference evidence="6" key="1">
    <citation type="journal article" date="2014" name="Int. J. Syst. Evol. Microbiol.">
        <title>Complete genome of a new Firmicutes species belonging to the dominant human colonic microbiota ('Ruminococcus bicirculans') reveals two chromosomes and a selective capacity to utilize plant glucans.</title>
        <authorList>
            <consortium name="NISC Comparative Sequencing Program"/>
            <person name="Wegmann U."/>
            <person name="Louis P."/>
            <person name="Goesmann A."/>
            <person name="Henrissat B."/>
            <person name="Duncan S.H."/>
            <person name="Flint H.J."/>
        </authorList>
    </citation>
    <scope>NUCLEOTIDE SEQUENCE</scope>
    <source>
        <strain evidence="6">KCTC 62575</strain>
    </source>
</reference>
<dbReference type="CDD" id="cd06558">
    <property type="entry name" value="crotonase-like"/>
    <property type="match status" value="1"/>
</dbReference>
<dbReference type="UniPathway" id="UPA00659"/>
<dbReference type="Gene3D" id="1.10.12.10">
    <property type="entry name" value="Lyase 2-enoyl-coa Hydratase, Chain A, domain 2"/>
    <property type="match status" value="1"/>
</dbReference>
<comment type="similarity">
    <text evidence="2">Belongs to the enoyl-CoA hydratase/isomerase family.</text>
</comment>
<gene>
    <name evidence="6" type="ORF">ACFODO_11735</name>
    <name evidence="7" type="ORF">C9E89_008900</name>
</gene>
<dbReference type="EMBL" id="PYIX02000011">
    <property type="protein sequence ID" value="RFC83911.1"/>
    <property type="molecule type" value="Genomic_DNA"/>
</dbReference>
<keyword evidence="5" id="KW-0413">Isomerase</keyword>
<evidence type="ECO:0000256" key="5">
    <source>
        <dbReference type="ARBA" id="ARBA00023235"/>
    </source>
</evidence>
<protein>
    <submittedName>
        <fullName evidence="6 7">Enoyl-CoA hydratase</fullName>
    </submittedName>
</protein>
<dbReference type="Gene3D" id="3.90.226.10">
    <property type="entry name" value="2-enoyl-CoA Hydratase, Chain A, domain 1"/>
    <property type="match status" value="1"/>
</dbReference>
<name>A0A371YR10_9GAMM</name>
<dbReference type="Proteomes" id="UP001595455">
    <property type="component" value="Unassembled WGS sequence"/>
</dbReference>
<evidence type="ECO:0000256" key="4">
    <source>
        <dbReference type="ARBA" id="ARBA00023098"/>
    </source>
</evidence>